<proteinExistence type="predicted"/>
<evidence type="ECO:0000313" key="8">
    <source>
        <dbReference type="EMBL" id="KAJ4311976.1"/>
    </source>
</evidence>
<evidence type="ECO:0000256" key="5">
    <source>
        <dbReference type="ARBA" id="ARBA00023098"/>
    </source>
</evidence>
<sequence>MDFFKKVGEHVEGLSQQVENVFGGKEEQQHSESQGAGSHSYHAQQTANNRYQSFAPESSGNAKWYVDGASYFWAVSQAIEQARENIFILDWWLSPELYLRRPPAKNEQYRLDRMLKAAADRGVKVYIIVYKEVEAALTLNSAHTRTSLEALHQNIRVFRHPDHLPTGYDLTKELGKSFKALTNLDLAKASGDAIKAVYGTADGIVLYWAHHEKLLVVDNGKLAFMGGLDMCFGRWDTSSHPIADAHPGDLDAIVFPGQDYNNARVHDFADVQDWNQNKLDRTKSSRMGWSDVALSMNGPITSNLVDHFVDRWNFIFGEKYAKKNPGKYHKLEAPPPNFSGHRGRHSGEDDDYLGGFTEHFSRGMNKLMSFGDDDDEPRHRRHRSRDGEMPRIQLTRSCSEWSSGHPVEHSIANAYTDAIRNARHFVYIENQFFITATDDKQRPVKNKIGAAIVDRIVRAFQEGQPFHVWVLMPAVPAFAGDLQAEEALGTRAIMEFQYNSISRGGYSIIEQLRKAGIRDPGRYIGFYNLRNYDRINTSRTMADVEARAGVSYEEARRERDQELGGYPDSGYRGGDEDRGYSQSRGYQSERSGGRYDRDDDRGGDENRGYSESRGYQSERSGGRYDRDDDRGGYSDSRYGGRPRDDDYRGGYQDDRQGGRDAYSHPHADPRFEGRPQRQEYQGGYSSPTYGGGRPHDDDYGRRPEYQDHGRRPERDDFRHPGADPRFDGRPEPGRYQGGYDESRHDSRPQRQEYQGGGYSEHSRYERYEHKTTTTTTYEQQSGHSRPSHDRYDRYQQEAHKVADRTLDTISSCYMDQGPRVTDLRWDGNPEDEINAFVTEELYIHSKLLIVDDRLVICGSANLNDRSQLGSHDSEIAVVIEDPTPVESYMDGRPYTASRFASSLRRYIFRKHLGLIPDQRWDQPDQNWTPVDRDPNVYDWGSPADLLVRDPLHPKFHQLWTDTARVNTETFSRAFHPVPNDHVRTWKDYDDFFARHFIIPGKKGQKPEEEIKKGKVEYGHIVREEFPGGVNEVRQWLSRIRGTLVEMPLDFLVDVDDIAKEGLTLNDLTNELYT</sequence>
<dbReference type="PROSITE" id="PS50035">
    <property type="entry name" value="PLD"/>
    <property type="match status" value="2"/>
</dbReference>
<feature type="compositionally biased region" description="Basic and acidic residues" evidence="6">
    <location>
        <begin position="553"/>
        <end position="562"/>
    </location>
</feature>
<dbReference type="Proteomes" id="UP001140502">
    <property type="component" value="Unassembled WGS sequence"/>
</dbReference>
<feature type="domain" description="PLD phosphodiesterase" evidence="7">
    <location>
        <begin position="839"/>
        <end position="866"/>
    </location>
</feature>
<feature type="compositionally biased region" description="Basic and acidic residues" evidence="6">
    <location>
        <begin position="693"/>
        <end position="732"/>
    </location>
</feature>
<comment type="caution">
    <text evidence="8">The sequence shown here is derived from an EMBL/GenBank/DDBJ whole genome shotgun (WGS) entry which is preliminary data.</text>
</comment>
<protein>
    <recommendedName>
        <fullName evidence="1">phospholipase D</fullName>
        <ecNumber evidence="1">3.1.4.4</ecNumber>
    </recommendedName>
</protein>
<dbReference type="PANTHER" id="PTHR18896">
    <property type="entry name" value="PHOSPHOLIPASE D"/>
    <property type="match status" value="1"/>
</dbReference>
<keyword evidence="3" id="KW-0378">Hydrolase</keyword>
<evidence type="ECO:0000313" key="9">
    <source>
        <dbReference type="Proteomes" id="UP001140502"/>
    </source>
</evidence>
<evidence type="ECO:0000256" key="3">
    <source>
        <dbReference type="ARBA" id="ARBA00022801"/>
    </source>
</evidence>
<evidence type="ECO:0000259" key="7">
    <source>
        <dbReference type="PROSITE" id="PS50035"/>
    </source>
</evidence>
<dbReference type="InterPro" id="IPR025202">
    <property type="entry name" value="PLD-like_dom"/>
</dbReference>
<dbReference type="OrthoDB" id="14911at2759"/>
<feature type="region of interest" description="Disordered" evidence="6">
    <location>
        <begin position="368"/>
        <end position="387"/>
    </location>
</feature>
<feature type="compositionally biased region" description="Basic and acidic residues" evidence="6">
    <location>
        <begin position="591"/>
        <end position="610"/>
    </location>
</feature>
<feature type="compositionally biased region" description="Basic and acidic residues" evidence="6">
    <location>
        <begin position="641"/>
        <end position="677"/>
    </location>
</feature>
<dbReference type="InterPro" id="IPR015679">
    <property type="entry name" value="PLipase_D_fam"/>
</dbReference>
<dbReference type="EC" id="3.1.4.4" evidence="1"/>
<keyword evidence="4" id="KW-0442">Lipid degradation</keyword>
<name>A0A9W9BHB4_9HYPO</name>
<feature type="compositionally biased region" description="Basic and acidic residues" evidence="6">
    <location>
        <begin position="760"/>
        <end position="771"/>
    </location>
</feature>
<feature type="compositionally biased region" description="Basic and acidic residues" evidence="6">
    <location>
        <begin position="620"/>
        <end position="632"/>
    </location>
</feature>
<dbReference type="PANTHER" id="PTHR18896:SF186">
    <property type="entry name" value="PHOSPHOLIPASE D"/>
    <property type="match status" value="1"/>
</dbReference>
<dbReference type="InterPro" id="IPR001736">
    <property type="entry name" value="PLipase_D/transphosphatidylase"/>
</dbReference>
<keyword evidence="2" id="KW-0677">Repeat</keyword>
<evidence type="ECO:0000256" key="2">
    <source>
        <dbReference type="ARBA" id="ARBA00022737"/>
    </source>
</evidence>
<dbReference type="FunFam" id="3.30.870.10:FF:000032">
    <property type="entry name" value="Phospholipase"/>
    <property type="match status" value="1"/>
</dbReference>
<accession>A0A9W9BHB4</accession>
<dbReference type="Gene3D" id="3.30.870.10">
    <property type="entry name" value="Endonuclease Chain A"/>
    <property type="match status" value="3"/>
</dbReference>
<dbReference type="GO" id="GO:0004630">
    <property type="term" value="F:phospholipase D activity"/>
    <property type="evidence" value="ECO:0007669"/>
    <property type="project" value="UniProtKB-EC"/>
</dbReference>
<feature type="domain" description="PLD phosphodiesterase" evidence="7">
    <location>
        <begin position="206"/>
        <end position="234"/>
    </location>
</feature>
<dbReference type="CDD" id="cd09138">
    <property type="entry name" value="PLDc_vPLD1_2_yPLD_like_1"/>
    <property type="match status" value="1"/>
</dbReference>
<keyword evidence="9" id="KW-1185">Reference proteome</keyword>
<evidence type="ECO:0000256" key="4">
    <source>
        <dbReference type="ARBA" id="ARBA00022963"/>
    </source>
</evidence>
<evidence type="ECO:0000256" key="1">
    <source>
        <dbReference type="ARBA" id="ARBA00012027"/>
    </source>
</evidence>
<dbReference type="CDD" id="cd09141">
    <property type="entry name" value="PLDc_vPLD1_2_yPLD_like_2"/>
    <property type="match status" value="1"/>
</dbReference>
<dbReference type="EMBL" id="JAPEUR010000309">
    <property type="protein sequence ID" value="KAJ4311976.1"/>
    <property type="molecule type" value="Genomic_DNA"/>
</dbReference>
<dbReference type="GO" id="GO:0009395">
    <property type="term" value="P:phospholipid catabolic process"/>
    <property type="evidence" value="ECO:0007669"/>
    <property type="project" value="TreeGrafter"/>
</dbReference>
<reference evidence="8" key="1">
    <citation type="submission" date="2022-10" db="EMBL/GenBank/DDBJ databases">
        <title>Tapping the CABI collections for fungal endophytes: first genome assemblies for Collariella, Neodidymelliopsis, Ascochyta clinopodiicola, Didymella pomorum, Didymosphaeria variabile, Neocosmospora piperis and Neocucurbitaria cava.</title>
        <authorList>
            <person name="Hill R."/>
        </authorList>
    </citation>
    <scope>NUCLEOTIDE SEQUENCE</scope>
    <source>
        <strain evidence="8">IMI 366586</strain>
    </source>
</reference>
<dbReference type="AlphaFoldDB" id="A0A9W9BHB4"/>
<keyword evidence="5" id="KW-0443">Lipid metabolism</keyword>
<feature type="region of interest" description="Disordered" evidence="6">
    <location>
        <begin position="546"/>
        <end position="790"/>
    </location>
</feature>
<evidence type="ECO:0000256" key="6">
    <source>
        <dbReference type="SAM" id="MobiDB-lite"/>
    </source>
</evidence>
<dbReference type="Pfam" id="PF13091">
    <property type="entry name" value="PLDc_2"/>
    <property type="match status" value="1"/>
</dbReference>
<dbReference type="SMART" id="SM00155">
    <property type="entry name" value="PLDc"/>
    <property type="match status" value="2"/>
</dbReference>
<dbReference type="SUPFAM" id="SSF56024">
    <property type="entry name" value="Phospholipase D/nuclease"/>
    <property type="match status" value="2"/>
</dbReference>
<organism evidence="8 9">
    <name type="scientific">Fusarium piperis</name>
    <dbReference type="NCBI Taxonomy" id="1435070"/>
    <lineage>
        <taxon>Eukaryota</taxon>
        <taxon>Fungi</taxon>
        <taxon>Dikarya</taxon>
        <taxon>Ascomycota</taxon>
        <taxon>Pezizomycotina</taxon>
        <taxon>Sordariomycetes</taxon>
        <taxon>Hypocreomycetidae</taxon>
        <taxon>Hypocreales</taxon>
        <taxon>Nectriaceae</taxon>
        <taxon>Fusarium</taxon>
        <taxon>Fusarium solani species complex</taxon>
    </lineage>
</organism>
<gene>
    <name evidence="8" type="ORF">N0V84_010169</name>
</gene>
<feature type="compositionally biased region" description="Basic and acidic residues" evidence="6">
    <location>
        <begin position="740"/>
        <end position="750"/>
    </location>
</feature>